<feature type="transmembrane region" description="Helical" evidence="8">
    <location>
        <begin position="342"/>
        <end position="369"/>
    </location>
</feature>
<reference evidence="11 12" key="1">
    <citation type="journal article" date="2008" name="Nature">
        <title>The Trichoplax genome and the nature of placozoans.</title>
        <authorList>
            <person name="Srivastava M."/>
            <person name="Begovic E."/>
            <person name="Chapman J."/>
            <person name="Putnam N.H."/>
            <person name="Hellsten U."/>
            <person name="Kawashima T."/>
            <person name="Kuo A."/>
            <person name="Mitros T."/>
            <person name="Salamov A."/>
            <person name="Carpenter M.L."/>
            <person name="Signorovitch A.Y."/>
            <person name="Moreno M.A."/>
            <person name="Kamm K."/>
            <person name="Grimwood J."/>
            <person name="Schmutz J."/>
            <person name="Shapiro H."/>
            <person name="Grigoriev I.V."/>
            <person name="Buss L.W."/>
            <person name="Schierwater B."/>
            <person name="Dellaporta S.L."/>
            <person name="Rokhsar D.S."/>
        </authorList>
    </citation>
    <scope>NUCLEOTIDE SEQUENCE [LARGE SCALE GENOMIC DNA]</scope>
    <source>
        <strain evidence="11 12">Grell-BS-1999</strain>
    </source>
</reference>
<comment type="subcellular location">
    <subcellularLocation>
        <location evidence="1 8">Cell membrane</location>
        <topology evidence="1 8">Multi-pass membrane protein</topology>
    </subcellularLocation>
</comment>
<dbReference type="InParanoid" id="B3RLL1"/>
<evidence type="ECO:0000256" key="8">
    <source>
        <dbReference type="RuleBase" id="RU362056"/>
    </source>
</evidence>
<dbReference type="Proteomes" id="UP000009022">
    <property type="component" value="Unassembled WGS sequence"/>
</dbReference>
<feature type="transmembrane region" description="Helical" evidence="8">
    <location>
        <begin position="20"/>
        <end position="43"/>
    </location>
</feature>
<dbReference type="CDD" id="cd17336">
    <property type="entry name" value="MFS_SLCO_OATP"/>
    <property type="match status" value="1"/>
</dbReference>
<dbReference type="PROSITE" id="PS50850">
    <property type="entry name" value="MFS"/>
    <property type="match status" value="1"/>
</dbReference>
<dbReference type="Gene3D" id="3.30.60.30">
    <property type="match status" value="1"/>
</dbReference>
<dbReference type="OMA" id="NCACPAV"/>
<accession>B3RLL1</accession>
<dbReference type="AlphaFoldDB" id="B3RLL1"/>
<dbReference type="Pfam" id="PF07648">
    <property type="entry name" value="Kazal_2"/>
    <property type="match status" value="1"/>
</dbReference>
<dbReference type="InterPro" id="IPR002350">
    <property type="entry name" value="Kazal_dom"/>
</dbReference>
<evidence type="ECO:0000256" key="5">
    <source>
        <dbReference type="ARBA" id="ARBA00022989"/>
    </source>
</evidence>
<dbReference type="KEGG" id="tad:TRIADDRAFT_1068"/>
<keyword evidence="6 8" id="KW-0472">Membrane</keyword>
<dbReference type="PANTHER" id="PTHR11388:SF100">
    <property type="entry name" value="SOLUTE CARRIER ORGANIC ANION TRANSPORTER FAMILY MEMBER 4A1"/>
    <property type="match status" value="1"/>
</dbReference>
<dbReference type="InterPro" id="IPR004156">
    <property type="entry name" value="OATP"/>
</dbReference>
<dbReference type="GO" id="GO:0005886">
    <property type="term" value="C:plasma membrane"/>
    <property type="evidence" value="ECO:0007669"/>
    <property type="project" value="UniProtKB-SubCell"/>
</dbReference>
<dbReference type="Gene3D" id="1.20.1250.20">
    <property type="entry name" value="MFS general substrate transporter like domains"/>
    <property type="match status" value="1"/>
</dbReference>
<evidence type="ECO:0000259" key="10">
    <source>
        <dbReference type="PROSITE" id="PS51465"/>
    </source>
</evidence>
<evidence type="ECO:0000256" key="6">
    <source>
        <dbReference type="ARBA" id="ARBA00023136"/>
    </source>
</evidence>
<sequence>GWFSFRPDYLQFFNSPPWLLALLCFYAVVVNLELLGFRGVAVLQIEKRFNMTSTLAGSIMSTVDISNGLCGVMLSYYVGQRHKSKWIGYGIICLSIGSVIFILPHFIAGPYYYSELVVNATRTTSTMCNVDPSNASSAACASATSQSTPWTYPMIFVLGLVLCGIGYSIQYSVGLAYIDENVSPIISPVYVSIFHMVAVLGPTLGFVIGGAFSNIYVDWPATANGRLNLQPNDPRWIGAWWLGYLIVGLIAFVSSLFIFAYPYHLPTYQKSKAKRLAMTKSVKRVDNKYGKRWADFPRAFYEVISNRIFLLAVMGLSLDQIPTIGLVTFLPKYIQSQSGASLLLSTILTAVTAVISAAVGQVASGIILKRWKIVGSKISRFCFYACVANVISSCIFLISCHNPNIAGVYVPYPSPSNNTSIIRSQAVSSIQPLATCNAKCYCDSSLFSPVCGANGMTYQSPCHAGCSSMVTISNAPTGNYSKCSCINPEAENIARRGICTGESCGLMYPLLIGIMVMVVSTSISFSPTIAVILRSIPESQTTFAMGVEGLIYRILGGLLGPVVYGYVMDASCILWNERCNVRQFCWRYDNARLGLYMFTATIICKAIKLVIYGFLWYFH</sequence>
<comment type="caution">
    <text evidence="8">Lacks conserved residue(s) required for the propagation of feature annotation.</text>
</comment>
<feature type="transmembrane region" description="Helical" evidence="8">
    <location>
        <begin position="190"/>
        <end position="217"/>
    </location>
</feature>
<keyword evidence="4 8" id="KW-0812">Transmembrane</keyword>
<dbReference type="OrthoDB" id="5062115at2759"/>
<dbReference type="CTD" id="6749216"/>
<keyword evidence="8" id="KW-0406">Ion transport</keyword>
<dbReference type="GO" id="GO:0022857">
    <property type="term" value="F:transmembrane transporter activity"/>
    <property type="evidence" value="ECO:0007669"/>
    <property type="project" value="InterPro"/>
</dbReference>
<dbReference type="PANTHER" id="PTHR11388">
    <property type="entry name" value="ORGANIC ANION TRANSPORTER"/>
    <property type="match status" value="1"/>
</dbReference>
<dbReference type="PhylomeDB" id="B3RLL1"/>
<evidence type="ECO:0000256" key="7">
    <source>
        <dbReference type="ARBA" id="ARBA00023157"/>
    </source>
</evidence>
<evidence type="ECO:0000259" key="9">
    <source>
        <dbReference type="PROSITE" id="PS50850"/>
    </source>
</evidence>
<evidence type="ECO:0000313" key="12">
    <source>
        <dbReference type="Proteomes" id="UP000009022"/>
    </source>
</evidence>
<proteinExistence type="inferred from homology"/>
<dbReference type="RefSeq" id="XP_002108001.1">
    <property type="nucleotide sequence ID" value="XM_002107965.1"/>
</dbReference>
<dbReference type="NCBIfam" id="TIGR00805">
    <property type="entry name" value="oat"/>
    <property type="match status" value="1"/>
</dbReference>
<feature type="transmembrane region" description="Helical" evidence="8">
    <location>
        <begin position="237"/>
        <end position="261"/>
    </location>
</feature>
<evidence type="ECO:0000256" key="4">
    <source>
        <dbReference type="ARBA" id="ARBA00022692"/>
    </source>
</evidence>
<keyword evidence="7" id="KW-1015">Disulfide bond</keyword>
<feature type="non-terminal residue" evidence="11">
    <location>
        <position position="619"/>
    </location>
</feature>
<dbReference type="InterPro" id="IPR020846">
    <property type="entry name" value="MFS_dom"/>
</dbReference>
<feature type="transmembrane region" description="Helical" evidence="8">
    <location>
        <begin position="308"/>
        <end position="330"/>
    </location>
</feature>
<dbReference type="GeneID" id="6749216"/>
<gene>
    <name evidence="11" type="ORF">TRIADDRAFT_1068</name>
</gene>
<dbReference type="SUPFAM" id="SSF103473">
    <property type="entry name" value="MFS general substrate transporter"/>
    <property type="match status" value="1"/>
</dbReference>
<evidence type="ECO:0000256" key="2">
    <source>
        <dbReference type="ARBA" id="ARBA00009657"/>
    </source>
</evidence>
<dbReference type="EMBL" id="DS985241">
    <property type="protein sequence ID" value="EDV28799.1"/>
    <property type="molecule type" value="Genomic_DNA"/>
</dbReference>
<feature type="transmembrane region" description="Helical" evidence="8">
    <location>
        <begin position="596"/>
        <end position="618"/>
    </location>
</feature>
<feature type="transmembrane region" description="Helical" evidence="8">
    <location>
        <begin position="506"/>
        <end position="533"/>
    </location>
</feature>
<dbReference type="Pfam" id="PF03137">
    <property type="entry name" value="OATP"/>
    <property type="match status" value="1"/>
</dbReference>
<dbReference type="InterPro" id="IPR036058">
    <property type="entry name" value="Kazal_dom_sf"/>
</dbReference>
<feature type="domain" description="Major facilitator superfamily (MFS) profile" evidence="9">
    <location>
        <begin position="19"/>
        <end position="619"/>
    </location>
</feature>
<dbReference type="PROSITE" id="PS51465">
    <property type="entry name" value="KAZAL_2"/>
    <property type="match status" value="1"/>
</dbReference>
<feature type="transmembrane region" description="Helical" evidence="8">
    <location>
        <begin position="381"/>
        <end position="399"/>
    </location>
</feature>
<evidence type="ECO:0000256" key="3">
    <source>
        <dbReference type="ARBA" id="ARBA00022475"/>
    </source>
</evidence>
<feature type="domain" description="Kazal-like" evidence="10">
    <location>
        <begin position="430"/>
        <end position="501"/>
    </location>
</feature>
<evidence type="ECO:0000256" key="1">
    <source>
        <dbReference type="ARBA" id="ARBA00004651"/>
    </source>
</evidence>
<dbReference type="eggNOG" id="KOG3626">
    <property type="taxonomic scope" value="Eukaryota"/>
</dbReference>
<keyword evidence="12" id="KW-1185">Reference proteome</keyword>
<dbReference type="SUPFAM" id="SSF100895">
    <property type="entry name" value="Kazal-type serine protease inhibitors"/>
    <property type="match status" value="1"/>
</dbReference>
<keyword evidence="8" id="KW-0813">Transport</keyword>
<dbReference type="InterPro" id="IPR036259">
    <property type="entry name" value="MFS_trans_sf"/>
</dbReference>
<feature type="transmembrane region" description="Helical" evidence="8">
    <location>
        <begin position="86"/>
        <end position="107"/>
    </location>
</feature>
<protein>
    <recommendedName>
        <fullName evidence="8">Solute carrier organic anion transporter family member</fullName>
    </recommendedName>
</protein>
<name>B3RLL1_TRIAD</name>
<evidence type="ECO:0000313" key="11">
    <source>
        <dbReference type="EMBL" id="EDV28799.1"/>
    </source>
</evidence>
<dbReference type="HOGENOM" id="CLU_008954_1_2_1"/>
<feature type="non-terminal residue" evidence="11">
    <location>
        <position position="1"/>
    </location>
</feature>
<keyword evidence="3" id="KW-1003">Cell membrane</keyword>
<organism evidence="11 12">
    <name type="scientific">Trichoplax adhaerens</name>
    <name type="common">Trichoplax reptans</name>
    <dbReference type="NCBI Taxonomy" id="10228"/>
    <lineage>
        <taxon>Eukaryota</taxon>
        <taxon>Metazoa</taxon>
        <taxon>Placozoa</taxon>
        <taxon>Uniplacotomia</taxon>
        <taxon>Trichoplacea</taxon>
        <taxon>Trichoplacidae</taxon>
        <taxon>Trichoplax</taxon>
    </lineage>
</organism>
<comment type="similarity">
    <text evidence="2 8">Belongs to the organo anion transporter (TC 2.A.60) family.</text>
</comment>
<feature type="transmembrane region" description="Helical" evidence="8">
    <location>
        <begin position="154"/>
        <end position="178"/>
    </location>
</feature>
<feature type="transmembrane region" description="Helical" evidence="8">
    <location>
        <begin position="554"/>
        <end position="576"/>
    </location>
</feature>
<keyword evidence="5 8" id="KW-1133">Transmembrane helix</keyword>
<dbReference type="GO" id="GO:0006811">
    <property type="term" value="P:monoatomic ion transport"/>
    <property type="evidence" value="ECO:0007669"/>
    <property type="project" value="UniProtKB-KW"/>
</dbReference>